<reference evidence="2 3" key="1">
    <citation type="journal article" date="2016" name="Nat. Commun.">
        <title>Thousands of microbial genomes shed light on interconnected biogeochemical processes in an aquifer system.</title>
        <authorList>
            <person name="Anantharaman K."/>
            <person name="Brown C.T."/>
            <person name="Hug L.A."/>
            <person name="Sharon I."/>
            <person name="Castelle C.J."/>
            <person name="Probst A.J."/>
            <person name="Thomas B.C."/>
            <person name="Singh A."/>
            <person name="Wilkins M.J."/>
            <person name="Karaoz U."/>
            <person name="Brodie E.L."/>
            <person name="Williams K.H."/>
            <person name="Hubbard S.S."/>
            <person name="Banfield J.F."/>
        </authorList>
    </citation>
    <scope>NUCLEOTIDE SEQUENCE [LARGE SCALE GENOMIC DNA]</scope>
</reference>
<evidence type="ECO:0000259" key="1">
    <source>
        <dbReference type="Pfam" id="PF01345"/>
    </source>
</evidence>
<feature type="domain" description="DUF11" evidence="1">
    <location>
        <begin position="218"/>
        <end position="337"/>
    </location>
</feature>
<sequence>MTRNLRLKSIPPAVLWTAAALVSAVFIAMPVLAAGPTFNIFPVGYSGAQNTDYPLLDARDFSQNTSFSSSQADHDDGVTANPGDTLEFIVYYHNGAADDPDNTAHNVRISASLPSGESFNHTVSATISADNATSVYSSDANRGGNVTVHISGTAAQSLQYIPGSTTWYKERSTVGESMPDGIVTGGVNIGDVRGCWNFSGFVRFRVRVGSQSAVQPQLSITKTVATSGSSFFSHSITANPGQIVDFKIQVRATQGAVNNLSIRDIIPPGLIYLSNTTRVNGVLISDSSGFTAGGYDYGTLAQDQTVEVTFSGQLASQSYFGTSSQTVTNTANARGSNVATVQDTADIRVQGTVASSSFELRKSAYNQTQGMAAQSVQANPGDVITYTLTYRNNGSVEITGVVISDSLSDVLLLADVTNTGEGSMSGNTIIFPTITVPAGVSIDKTFQVRVKDFIPATSDLTMTNIYGNQVDIYVRLPTVKGTYYAPKTGPGENMAIATTLAAVTAFYFHRRGKRVAAT</sequence>
<proteinExistence type="predicted"/>
<dbReference type="InterPro" id="IPR001434">
    <property type="entry name" value="OmcB-like_DUF11"/>
</dbReference>
<feature type="domain" description="DUF11" evidence="1">
    <location>
        <begin position="374"/>
        <end position="456"/>
    </location>
</feature>
<dbReference type="InterPro" id="IPR008966">
    <property type="entry name" value="Adhesion_dom_sf"/>
</dbReference>
<dbReference type="Proteomes" id="UP000178377">
    <property type="component" value="Unassembled WGS sequence"/>
</dbReference>
<dbReference type="STRING" id="1817828.A2722_01200"/>
<name>A0A1F5PE88_9BACT</name>
<dbReference type="InterPro" id="IPR051172">
    <property type="entry name" value="Chlamydia_OmcB"/>
</dbReference>
<dbReference type="EMBL" id="MFEO01000036">
    <property type="protein sequence ID" value="OGE88218.1"/>
    <property type="molecule type" value="Genomic_DNA"/>
</dbReference>
<comment type="caution">
    <text evidence="2">The sequence shown here is derived from an EMBL/GenBank/DDBJ whole genome shotgun (WGS) entry which is preliminary data.</text>
</comment>
<dbReference type="AlphaFoldDB" id="A0A1F5PE88"/>
<dbReference type="InterPro" id="IPR047589">
    <property type="entry name" value="DUF11_rpt"/>
</dbReference>
<dbReference type="Pfam" id="PF01345">
    <property type="entry name" value="DUF11"/>
    <property type="match status" value="2"/>
</dbReference>
<gene>
    <name evidence="2" type="ORF">A2722_01200</name>
</gene>
<dbReference type="NCBIfam" id="TIGR01451">
    <property type="entry name" value="B_ant_repeat"/>
    <property type="match status" value="2"/>
</dbReference>
<organism evidence="2 3">
    <name type="scientific">Candidatus Doudnabacteria bacterium RIFCSPHIGHO2_01_FULL_50_11</name>
    <dbReference type="NCBI Taxonomy" id="1817828"/>
    <lineage>
        <taxon>Bacteria</taxon>
        <taxon>Candidatus Doudnaibacteriota</taxon>
    </lineage>
</organism>
<dbReference type="Gene3D" id="2.60.40.740">
    <property type="match status" value="1"/>
</dbReference>
<dbReference type="SUPFAM" id="SSF49401">
    <property type="entry name" value="Bacterial adhesins"/>
    <property type="match status" value="1"/>
</dbReference>
<dbReference type="PANTHER" id="PTHR34819">
    <property type="entry name" value="LARGE CYSTEINE-RICH PERIPLASMIC PROTEIN OMCB"/>
    <property type="match status" value="1"/>
</dbReference>
<accession>A0A1F5PE88</accession>
<evidence type="ECO:0000313" key="2">
    <source>
        <dbReference type="EMBL" id="OGE88218.1"/>
    </source>
</evidence>
<protein>
    <recommendedName>
        <fullName evidence="1">DUF11 domain-containing protein</fullName>
    </recommendedName>
</protein>
<evidence type="ECO:0000313" key="3">
    <source>
        <dbReference type="Proteomes" id="UP000178377"/>
    </source>
</evidence>